<dbReference type="PANTHER" id="PTHR33480:SF5">
    <property type="entry name" value="SI:DKEY-51D8.9"/>
    <property type="match status" value="1"/>
</dbReference>
<keyword evidence="2" id="KW-1185">Reference proteome</keyword>
<gene>
    <name evidence="1" type="ORF">M9458_052197</name>
</gene>
<accession>A0ABD0MR08</accession>
<organism evidence="1 2">
    <name type="scientific">Cirrhinus mrigala</name>
    <name type="common">Mrigala</name>
    <dbReference type="NCBI Taxonomy" id="683832"/>
    <lineage>
        <taxon>Eukaryota</taxon>
        <taxon>Metazoa</taxon>
        <taxon>Chordata</taxon>
        <taxon>Craniata</taxon>
        <taxon>Vertebrata</taxon>
        <taxon>Euteleostomi</taxon>
        <taxon>Actinopterygii</taxon>
        <taxon>Neopterygii</taxon>
        <taxon>Teleostei</taxon>
        <taxon>Ostariophysi</taxon>
        <taxon>Cypriniformes</taxon>
        <taxon>Cyprinidae</taxon>
        <taxon>Labeoninae</taxon>
        <taxon>Labeonini</taxon>
        <taxon>Cirrhinus</taxon>
    </lineage>
</organism>
<comment type="caution">
    <text evidence="1">The sequence shown here is derived from an EMBL/GenBank/DDBJ whole genome shotgun (WGS) entry which is preliminary data.</text>
</comment>
<dbReference type="EMBL" id="JAMKFB020000189">
    <property type="protein sequence ID" value="KAL0152474.1"/>
    <property type="molecule type" value="Genomic_DNA"/>
</dbReference>
<dbReference type="Proteomes" id="UP001529510">
    <property type="component" value="Unassembled WGS sequence"/>
</dbReference>
<dbReference type="PANTHER" id="PTHR33480">
    <property type="entry name" value="SET DOMAIN-CONTAINING PROTEIN-RELATED"/>
    <property type="match status" value="1"/>
</dbReference>
<proteinExistence type="predicted"/>
<evidence type="ECO:0000313" key="1">
    <source>
        <dbReference type="EMBL" id="KAL0152474.1"/>
    </source>
</evidence>
<evidence type="ECO:0000313" key="2">
    <source>
        <dbReference type="Proteomes" id="UP001529510"/>
    </source>
</evidence>
<sequence length="424" mass="48804">MPTNQRLQKLFAFQNALKSEKIFLKEFEIKGTIITTNIRFSSLPTVSWVLHEERFMETLKDMQSRDGCPKKKRRERAFHCGLSFIFGNSSDEYANNGGSLDHVVWRINLHEHQYIVQKMRELARFMVKVKELSKSVKTLEKLCELCSGHHCMQGALKIGYSLKKACQISLGQSLMSGDTETERNVKNFIKLIDSHWRTNISSKALNTLQQAKWNKGDTIPLTEDVMALQKHLRKQEQESKEKLRKNANTADWKVLAETLLCQIILFNRRREGEASKLLLTVYEKRNVKPPNQDVVKSLTKLEQQLCSELTQLEIRGKRGKKVPVLLTKDMVDSIDVLNGSREKIGVTKDNPYVFAEVERSTHIRGSDCLRKYAAVCGVKDPKSLTSTQLRKQVATLCRIMNLKDNELDQLAKFMGHDIRVHHYS</sequence>
<reference evidence="1 2" key="1">
    <citation type="submission" date="2024-05" db="EMBL/GenBank/DDBJ databases">
        <title>Genome sequencing and assembly of Indian major carp, Cirrhinus mrigala (Hamilton, 1822).</title>
        <authorList>
            <person name="Mohindra V."/>
            <person name="Chowdhury L.M."/>
            <person name="Lal K."/>
            <person name="Jena J.K."/>
        </authorList>
    </citation>
    <scope>NUCLEOTIDE SEQUENCE [LARGE SCALE GENOMIC DNA]</scope>
    <source>
        <strain evidence="1">CM1030</strain>
        <tissue evidence="1">Blood</tissue>
    </source>
</reference>
<name>A0ABD0MR08_CIRMR</name>
<dbReference type="Gene3D" id="1.10.443.10">
    <property type="entry name" value="Intergrase catalytic core"/>
    <property type="match status" value="1"/>
</dbReference>
<dbReference type="InterPro" id="IPR013762">
    <property type="entry name" value="Integrase-like_cat_sf"/>
</dbReference>
<protein>
    <submittedName>
        <fullName evidence="1">Uncharacterized protein</fullName>
    </submittedName>
</protein>
<dbReference type="AlphaFoldDB" id="A0ABD0MR08"/>